<dbReference type="Pfam" id="PF02321">
    <property type="entry name" value="OEP"/>
    <property type="match status" value="2"/>
</dbReference>
<keyword evidence="2" id="KW-0564">Palmitate</keyword>
<keyword evidence="2" id="KW-1134">Transmembrane beta strand</keyword>
<evidence type="ECO:0000313" key="5">
    <source>
        <dbReference type="Proteomes" id="UP001165367"/>
    </source>
</evidence>
<gene>
    <name evidence="4" type="ORF">LZZ85_15690</name>
</gene>
<comment type="similarity">
    <text evidence="1 2">Belongs to the outer membrane factor (OMF) (TC 1.B.17) family.</text>
</comment>
<keyword evidence="3" id="KW-0175">Coiled coil</keyword>
<proteinExistence type="inferred from homology"/>
<dbReference type="InterPro" id="IPR003423">
    <property type="entry name" value="OMP_efflux"/>
</dbReference>
<evidence type="ECO:0000256" key="3">
    <source>
        <dbReference type="SAM" id="Coils"/>
    </source>
</evidence>
<dbReference type="Gene3D" id="1.20.1600.10">
    <property type="entry name" value="Outer membrane efflux proteins (OEP)"/>
    <property type="match status" value="1"/>
</dbReference>
<dbReference type="SUPFAM" id="SSF56954">
    <property type="entry name" value="Outer membrane efflux proteins (OEP)"/>
    <property type="match status" value="1"/>
</dbReference>
<evidence type="ECO:0000313" key="4">
    <source>
        <dbReference type="EMBL" id="MCG2615742.1"/>
    </source>
</evidence>
<keyword evidence="2" id="KW-0812">Transmembrane</keyword>
<name>A0ABS9KTS5_9BACT</name>
<evidence type="ECO:0000256" key="1">
    <source>
        <dbReference type="ARBA" id="ARBA00007613"/>
    </source>
</evidence>
<dbReference type="PANTHER" id="PTHR30203:SF30">
    <property type="entry name" value="OUTER MEMBRANE PROTEIN-RELATED"/>
    <property type="match status" value="1"/>
</dbReference>
<accession>A0ABS9KTS5</accession>
<feature type="coiled-coil region" evidence="3">
    <location>
        <begin position="416"/>
        <end position="472"/>
    </location>
</feature>
<dbReference type="NCBIfam" id="TIGR01845">
    <property type="entry name" value="outer_NodT"/>
    <property type="match status" value="1"/>
</dbReference>
<sequence length="496" mass="55114">MNNKHISFFRMHPTAIAIGLLVTTIAATSCKTMAPQTMPAVKPLPAQYPGADTLTQADTLQLSFDQFFKDRNLQAFIDSAMRNNTDLQIALQRIIKAEARLMARKGALGPNVSAVISGSADKYGDYTLNGVGNFDTNLSPNISKDQKIPVSPTTDMFVGLRSDWEIDIWGKLKSLRKAALAEALATREARQFIVTNLIAELTEKYYQLLSLDTELGIVQKNIRLQEQALDIVKAQKEGGRANELAVQQFAAQLLNTRSIAYTLQQDRVETENEMNALAGHYPQYIKRDTSLFEVPDNIPLFTGVPVALLSNRPDIRQIELELLAASENVKAARKSFLPSLVISPYLAFNAFTPALLFRGGSSAFGLLGGLSTPLLQQKKLRADYTIANAENRETVFRYQQILLDAYSEVTTNMSAVKNHQLTYNLKKKEVKQLQEAVTTSHELYQSGYASYLEVITAQKNRLDAELEMVRKKKDIYSAAVHLYRALGGGWKNSATP</sequence>
<evidence type="ECO:0000256" key="2">
    <source>
        <dbReference type="RuleBase" id="RU362097"/>
    </source>
</evidence>
<dbReference type="Gene3D" id="2.20.200.10">
    <property type="entry name" value="Outer membrane efflux proteins (OEP)"/>
    <property type="match status" value="1"/>
</dbReference>
<comment type="subcellular location">
    <subcellularLocation>
        <location evidence="2">Cell membrane</location>
        <topology evidence="2">Lipid-anchor</topology>
    </subcellularLocation>
</comment>
<keyword evidence="5" id="KW-1185">Reference proteome</keyword>
<dbReference type="PANTHER" id="PTHR30203">
    <property type="entry name" value="OUTER MEMBRANE CATION EFFLUX PROTEIN"/>
    <property type="match status" value="1"/>
</dbReference>
<dbReference type="PROSITE" id="PS51257">
    <property type="entry name" value="PROKAR_LIPOPROTEIN"/>
    <property type="match status" value="1"/>
</dbReference>
<organism evidence="4 5">
    <name type="scientific">Terrimonas ginsenosidimutans</name>
    <dbReference type="NCBI Taxonomy" id="2908004"/>
    <lineage>
        <taxon>Bacteria</taxon>
        <taxon>Pseudomonadati</taxon>
        <taxon>Bacteroidota</taxon>
        <taxon>Chitinophagia</taxon>
        <taxon>Chitinophagales</taxon>
        <taxon>Chitinophagaceae</taxon>
        <taxon>Terrimonas</taxon>
    </lineage>
</organism>
<reference evidence="4" key="1">
    <citation type="submission" date="2022-01" db="EMBL/GenBank/DDBJ databases">
        <authorList>
            <person name="Jo J.-H."/>
            <person name="Im W.-T."/>
        </authorList>
    </citation>
    <scope>NUCLEOTIDE SEQUENCE</scope>
    <source>
        <strain evidence="4">NA20</strain>
    </source>
</reference>
<protein>
    <submittedName>
        <fullName evidence="4">TolC family protein</fullName>
    </submittedName>
</protein>
<dbReference type="EMBL" id="JAKLTR010000010">
    <property type="protein sequence ID" value="MCG2615742.1"/>
    <property type="molecule type" value="Genomic_DNA"/>
</dbReference>
<dbReference type="Proteomes" id="UP001165367">
    <property type="component" value="Unassembled WGS sequence"/>
</dbReference>
<comment type="caution">
    <text evidence="4">The sequence shown here is derived from an EMBL/GenBank/DDBJ whole genome shotgun (WGS) entry which is preliminary data.</text>
</comment>
<keyword evidence="2" id="KW-0449">Lipoprotein</keyword>
<dbReference type="InterPro" id="IPR010131">
    <property type="entry name" value="MdtP/NodT-like"/>
</dbReference>
<dbReference type="RefSeq" id="WP_237873844.1">
    <property type="nucleotide sequence ID" value="NZ_JAKLTR010000010.1"/>
</dbReference>
<keyword evidence="2" id="KW-0472">Membrane</keyword>